<sequence length="84" mass="9120">MTNSPQNRSTNAFFLQAAISFIVSFAGVGLGIAFLPVDIWVRGFLGIGSLYVVTSTFTLAKCIRDRQEAAILERVTGNPQYYAG</sequence>
<evidence type="ECO:0000256" key="1">
    <source>
        <dbReference type="SAM" id="Phobius"/>
    </source>
</evidence>
<accession>A0ABP6QFU7</accession>
<dbReference type="PANTHER" id="PTHR37290:SF1">
    <property type="entry name" value="INNER MEMBRANE PROTEIN YIAA"/>
    <property type="match status" value="1"/>
</dbReference>
<feature type="transmembrane region" description="Helical" evidence="1">
    <location>
        <begin position="39"/>
        <end position="60"/>
    </location>
</feature>
<organism evidence="3 4">
    <name type="scientific">Actinocorallia longicatena</name>
    <dbReference type="NCBI Taxonomy" id="111803"/>
    <lineage>
        <taxon>Bacteria</taxon>
        <taxon>Bacillati</taxon>
        <taxon>Actinomycetota</taxon>
        <taxon>Actinomycetes</taxon>
        <taxon>Streptosporangiales</taxon>
        <taxon>Thermomonosporaceae</taxon>
        <taxon>Actinocorallia</taxon>
    </lineage>
</organism>
<keyword evidence="1" id="KW-0812">Transmembrane</keyword>
<dbReference type="RefSeq" id="WP_344833503.1">
    <property type="nucleotide sequence ID" value="NZ_BAAAUV010000015.1"/>
</dbReference>
<proteinExistence type="predicted"/>
<comment type="caution">
    <text evidence="3">The sequence shown here is derived from an EMBL/GenBank/DDBJ whole genome shotgun (WGS) entry which is preliminary data.</text>
</comment>
<dbReference type="InterPro" id="IPR008024">
    <property type="entry name" value="YiaAB"/>
</dbReference>
<evidence type="ECO:0000313" key="4">
    <source>
        <dbReference type="Proteomes" id="UP001501237"/>
    </source>
</evidence>
<feature type="domain" description="YiaAB two helix" evidence="2">
    <location>
        <begin position="13"/>
        <end position="65"/>
    </location>
</feature>
<keyword evidence="1" id="KW-1133">Transmembrane helix</keyword>
<dbReference type="Pfam" id="PF05360">
    <property type="entry name" value="YiaAB"/>
    <property type="match status" value="1"/>
</dbReference>
<evidence type="ECO:0000259" key="2">
    <source>
        <dbReference type="Pfam" id="PF05360"/>
    </source>
</evidence>
<protein>
    <recommendedName>
        <fullName evidence="2">YiaAB two helix domain-containing protein</fullName>
    </recommendedName>
</protein>
<dbReference type="InterPro" id="IPR038972">
    <property type="entry name" value="YiaA-like"/>
</dbReference>
<keyword evidence="1" id="KW-0472">Membrane</keyword>
<dbReference type="EMBL" id="BAAAUV010000015">
    <property type="protein sequence ID" value="GAA3225853.1"/>
    <property type="molecule type" value="Genomic_DNA"/>
</dbReference>
<feature type="transmembrane region" description="Helical" evidence="1">
    <location>
        <begin position="12"/>
        <end position="33"/>
    </location>
</feature>
<dbReference type="Proteomes" id="UP001501237">
    <property type="component" value="Unassembled WGS sequence"/>
</dbReference>
<reference evidence="4" key="1">
    <citation type="journal article" date="2019" name="Int. J. Syst. Evol. Microbiol.">
        <title>The Global Catalogue of Microorganisms (GCM) 10K type strain sequencing project: providing services to taxonomists for standard genome sequencing and annotation.</title>
        <authorList>
            <consortium name="The Broad Institute Genomics Platform"/>
            <consortium name="The Broad Institute Genome Sequencing Center for Infectious Disease"/>
            <person name="Wu L."/>
            <person name="Ma J."/>
        </authorList>
    </citation>
    <scope>NUCLEOTIDE SEQUENCE [LARGE SCALE GENOMIC DNA]</scope>
    <source>
        <strain evidence="4">JCM 9377</strain>
    </source>
</reference>
<keyword evidence="4" id="KW-1185">Reference proteome</keyword>
<gene>
    <name evidence="3" type="ORF">GCM10010468_53770</name>
</gene>
<name>A0ABP6QFU7_9ACTN</name>
<dbReference type="PANTHER" id="PTHR37290">
    <property type="entry name" value="INNER MEMBRANE PROTEIN YIAA-RELATED"/>
    <property type="match status" value="1"/>
</dbReference>
<evidence type="ECO:0000313" key="3">
    <source>
        <dbReference type="EMBL" id="GAA3225853.1"/>
    </source>
</evidence>